<keyword evidence="2" id="KW-1277">Toxin-antitoxin system</keyword>
<dbReference type="InterPro" id="IPR007712">
    <property type="entry name" value="RelE/ParE_toxin"/>
</dbReference>
<dbReference type="AlphaFoldDB" id="A0A501WQ41"/>
<dbReference type="Pfam" id="PF05016">
    <property type="entry name" value="ParE_toxin"/>
    <property type="match status" value="1"/>
</dbReference>
<dbReference type="RefSeq" id="WP_140455784.1">
    <property type="nucleotide sequence ID" value="NZ_VFRP01000027.1"/>
</dbReference>
<dbReference type="InterPro" id="IPR051803">
    <property type="entry name" value="TA_system_RelE-like_toxin"/>
</dbReference>
<comment type="caution">
    <text evidence="3">The sequence shown here is derived from an EMBL/GenBank/DDBJ whole genome shotgun (WGS) entry which is preliminary data.</text>
</comment>
<name>A0A501WQ41_9RHOB</name>
<evidence type="ECO:0000256" key="1">
    <source>
        <dbReference type="ARBA" id="ARBA00006226"/>
    </source>
</evidence>
<proteinExistence type="inferred from homology"/>
<reference evidence="3 4" key="1">
    <citation type="submission" date="2019-06" db="EMBL/GenBank/DDBJ databases">
        <title>A novel bacterium of genus Amaricoccus, isolated from marine sediment.</title>
        <authorList>
            <person name="Huang H."/>
            <person name="Mo K."/>
            <person name="Hu Y."/>
        </authorList>
    </citation>
    <scope>NUCLEOTIDE SEQUENCE [LARGE SCALE GENOMIC DNA]</scope>
    <source>
        <strain evidence="3 4">HB172011</strain>
    </source>
</reference>
<organism evidence="3 4">
    <name type="scientific">Amaricoccus solimangrovi</name>
    <dbReference type="NCBI Taxonomy" id="2589815"/>
    <lineage>
        <taxon>Bacteria</taxon>
        <taxon>Pseudomonadati</taxon>
        <taxon>Pseudomonadota</taxon>
        <taxon>Alphaproteobacteria</taxon>
        <taxon>Rhodobacterales</taxon>
        <taxon>Paracoccaceae</taxon>
        <taxon>Amaricoccus</taxon>
    </lineage>
</organism>
<dbReference type="OrthoDB" id="595470at2"/>
<dbReference type="PANTHER" id="PTHR33755:SF6">
    <property type="entry name" value="PLASMID STABILIZATION SYSTEM PROTEIN"/>
    <property type="match status" value="1"/>
</dbReference>
<dbReference type="Gene3D" id="3.30.2310.20">
    <property type="entry name" value="RelE-like"/>
    <property type="match status" value="1"/>
</dbReference>
<evidence type="ECO:0000313" key="4">
    <source>
        <dbReference type="Proteomes" id="UP000319255"/>
    </source>
</evidence>
<accession>A0A501WQ41</accession>
<dbReference type="PANTHER" id="PTHR33755">
    <property type="entry name" value="TOXIN PARE1-RELATED"/>
    <property type="match status" value="1"/>
</dbReference>
<evidence type="ECO:0000313" key="3">
    <source>
        <dbReference type="EMBL" id="TPE47896.1"/>
    </source>
</evidence>
<protein>
    <submittedName>
        <fullName evidence="3">Type II toxin-antitoxin system RelE/ParE family toxin</fullName>
    </submittedName>
</protein>
<sequence>MPRLVYLAAAQRDPLAILDYIIRESGSLAVGGAFVDRLQAHCEKLASLPGTMGRARPELLPDIRSSAYGSYVIFFRYRDEALEIVNVLEGHRDIESMFGQPPPD</sequence>
<dbReference type="InterPro" id="IPR035093">
    <property type="entry name" value="RelE/ParE_toxin_dom_sf"/>
</dbReference>
<dbReference type="EMBL" id="VFRP01000027">
    <property type="protein sequence ID" value="TPE47896.1"/>
    <property type="molecule type" value="Genomic_DNA"/>
</dbReference>
<keyword evidence="4" id="KW-1185">Reference proteome</keyword>
<evidence type="ECO:0000256" key="2">
    <source>
        <dbReference type="ARBA" id="ARBA00022649"/>
    </source>
</evidence>
<gene>
    <name evidence="3" type="ORF">FJM51_19375</name>
</gene>
<comment type="similarity">
    <text evidence="1">Belongs to the RelE toxin family.</text>
</comment>
<dbReference type="Proteomes" id="UP000319255">
    <property type="component" value="Unassembled WGS sequence"/>
</dbReference>